<dbReference type="RefSeq" id="WP_344693163.1">
    <property type="nucleotide sequence ID" value="NZ_BAABBF010000004.1"/>
</dbReference>
<sequence length="214" mass="22067">MNARLMLLACSLLTIAAAPQTASPPAPAPSPTAAPRPYATVAVTITTTEGPITLALERERAPITTANFLRYVDKKRFDGTSFYRAMPLGESAGLIQGGVRNRSDLILSPIAHEPTTTTGLTHDDGAISLARAAPGSGRGDFFIVVGSVPTLDANPAASGDKLGYAAFGHVTAGMDIVRRILRVPTAAGGPPGMTGQILSAPVKIVSVRRTAAAR</sequence>
<evidence type="ECO:0000259" key="5">
    <source>
        <dbReference type="PROSITE" id="PS50072"/>
    </source>
</evidence>
<evidence type="ECO:0000313" key="7">
    <source>
        <dbReference type="Proteomes" id="UP001500523"/>
    </source>
</evidence>
<evidence type="ECO:0000256" key="2">
    <source>
        <dbReference type="ARBA" id="ARBA00023110"/>
    </source>
</evidence>
<keyword evidence="7" id="KW-1185">Reference proteome</keyword>
<dbReference type="EMBL" id="BAABBF010000004">
    <property type="protein sequence ID" value="GAA3710165.1"/>
    <property type="molecule type" value="Genomic_DNA"/>
</dbReference>
<comment type="caution">
    <text evidence="6">The sequence shown here is derived from an EMBL/GenBank/DDBJ whole genome shotgun (WGS) entry which is preliminary data.</text>
</comment>
<organism evidence="6 7">
    <name type="scientific">Sphingomonas cynarae</name>
    <dbReference type="NCBI Taxonomy" id="930197"/>
    <lineage>
        <taxon>Bacteria</taxon>
        <taxon>Pseudomonadati</taxon>
        <taxon>Pseudomonadota</taxon>
        <taxon>Alphaproteobacteria</taxon>
        <taxon>Sphingomonadales</taxon>
        <taxon>Sphingomonadaceae</taxon>
        <taxon>Sphingomonas</taxon>
    </lineage>
</organism>
<reference evidence="7" key="1">
    <citation type="journal article" date="2019" name="Int. J. Syst. Evol. Microbiol.">
        <title>The Global Catalogue of Microorganisms (GCM) 10K type strain sequencing project: providing services to taxonomists for standard genome sequencing and annotation.</title>
        <authorList>
            <consortium name="The Broad Institute Genomics Platform"/>
            <consortium name="The Broad Institute Genome Sequencing Center for Infectious Disease"/>
            <person name="Wu L."/>
            <person name="Ma J."/>
        </authorList>
    </citation>
    <scope>NUCLEOTIDE SEQUENCE [LARGE SCALE GENOMIC DNA]</scope>
    <source>
        <strain evidence="7">JCM 17498</strain>
    </source>
</reference>
<protein>
    <recommendedName>
        <fullName evidence="1">peptidylprolyl isomerase</fullName>
        <ecNumber evidence="1">5.2.1.8</ecNumber>
    </recommendedName>
</protein>
<feature type="signal peptide" evidence="4">
    <location>
        <begin position="1"/>
        <end position="22"/>
    </location>
</feature>
<dbReference type="EC" id="5.2.1.8" evidence="1"/>
<dbReference type="PROSITE" id="PS50072">
    <property type="entry name" value="CSA_PPIASE_2"/>
    <property type="match status" value="1"/>
</dbReference>
<feature type="domain" description="PPIase cyclophilin-type" evidence="5">
    <location>
        <begin position="50"/>
        <end position="212"/>
    </location>
</feature>
<dbReference type="Gene3D" id="2.40.100.10">
    <property type="entry name" value="Cyclophilin-like"/>
    <property type="match status" value="1"/>
</dbReference>
<evidence type="ECO:0000256" key="3">
    <source>
        <dbReference type="ARBA" id="ARBA00023235"/>
    </source>
</evidence>
<dbReference type="InterPro" id="IPR044665">
    <property type="entry name" value="E_coli_cyclophilin_A-like"/>
</dbReference>
<dbReference type="SUPFAM" id="SSF50891">
    <property type="entry name" value="Cyclophilin-like"/>
    <property type="match status" value="1"/>
</dbReference>
<accession>A0ABP7DZI2</accession>
<keyword evidence="2" id="KW-0697">Rotamase</keyword>
<dbReference type="Proteomes" id="UP001500523">
    <property type="component" value="Unassembled WGS sequence"/>
</dbReference>
<dbReference type="Pfam" id="PF00160">
    <property type="entry name" value="Pro_isomerase"/>
    <property type="match status" value="1"/>
</dbReference>
<proteinExistence type="predicted"/>
<evidence type="ECO:0000256" key="1">
    <source>
        <dbReference type="ARBA" id="ARBA00013194"/>
    </source>
</evidence>
<feature type="chain" id="PRO_5045431719" description="peptidylprolyl isomerase" evidence="4">
    <location>
        <begin position="23"/>
        <end position="214"/>
    </location>
</feature>
<keyword evidence="3 6" id="KW-0413">Isomerase</keyword>
<dbReference type="GO" id="GO:0016853">
    <property type="term" value="F:isomerase activity"/>
    <property type="evidence" value="ECO:0007669"/>
    <property type="project" value="UniProtKB-KW"/>
</dbReference>
<gene>
    <name evidence="6" type="ORF">GCM10022268_19100</name>
</gene>
<keyword evidence="4" id="KW-0732">Signal</keyword>
<dbReference type="PANTHER" id="PTHR43246">
    <property type="entry name" value="PEPTIDYL-PROLYL CIS-TRANS ISOMERASE CYP38, CHLOROPLASTIC"/>
    <property type="match status" value="1"/>
</dbReference>
<dbReference type="InterPro" id="IPR002130">
    <property type="entry name" value="Cyclophilin-type_PPIase_dom"/>
</dbReference>
<evidence type="ECO:0000256" key="4">
    <source>
        <dbReference type="SAM" id="SignalP"/>
    </source>
</evidence>
<name>A0ABP7DZI2_9SPHN</name>
<dbReference type="InterPro" id="IPR029000">
    <property type="entry name" value="Cyclophilin-like_dom_sf"/>
</dbReference>
<evidence type="ECO:0000313" key="6">
    <source>
        <dbReference type="EMBL" id="GAA3710165.1"/>
    </source>
</evidence>